<name>A0A850HMA9_9FIRM</name>
<dbReference type="PANTHER" id="PTHR10908">
    <property type="entry name" value="SEROTONIN N-ACETYLTRANSFERASE"/>
    <property type="match status" value="1"/>
</dbReference>
<dbReference type="EMBL" id="JAAITX010000006">
    <property type="protein sequence ID" value="NVH58882.1"/>
    <property type="molecule type" value="Genomic_DNA"/>
</dbReference>
<dbReference type="CDD" id="cd04301">
    <property type="entry name" value="NAT_SF"/>
    <property type="match status" value="1"/>
</dbReference>
<dbReference type="Gene3D" id="3.40.630.30">
    <property type="match status" value="1"/>
</dbReference>
<evidence type="ECO:0000256" key="1">
    <source>
        <dbReference type="ARBA" id="ARBA00022679"/>
    </source>
</evidence>
<dbReference type="GO" id="GO:0008080">
    <property type="term" value="F:N-acetyltransferase activity"/>
    <property type="evidence" value="ECO:0007669"/>
    <property type="project" value="UniProtKB-ARBA"/>
</dbReference>
<dbReference type="Pfam" id="PF00583">
    <property type="entry name" value="Acetyltransf_1"/>
    <property type="match status" value="1"/>
</dbReference>
<comment type="caution">
    <text evidence="5">The sequence shown here is derived from an EMBL/GenBank/DDBJ whole genome shotgun (WGS) entry which is preliminary data.</text>
</comment>
<dbReference type="PROSITE" id="PS51186">
    <property type="entry name" value="GNAT"/>
    <property type="match status" value="1"/>
</dbReference>
<evidence type="ECO:0000313" key="5">
    <source>
        <dbReference type="EMBL" id="NVH58882.1"/>
    </source>
</evidence>
<dbReference type="SUPFAM" id="SSF55729">
    <property type="entry name" value="Acyl-CoA N-acyltransferases (Nat)"/>
    <property type="match status" value="1"/>
</dbReference>
<keyword evidence="6" id="KW-1185">Reference proteome</keyword>
<dbReference type="Proteomes" id="UP000701680">
    <property type="component" value="Unassembled WGS sequence"/>
</dbReference>
<sequence length="166" mass="19179">MEKRFEFRDIRQEEKDQAAAIEQACFPPTEACSEKMMFDRVARAPELFLVAVDRSTGKLAGFLNGLATDEEVFRDEFFVDAELYNPDGKNVMLLGLDVLPSYRRQGLASEIMRRYVERERKKGRSKLILTCLDSRVPMYEKMGYQNHGAANSSWGEEAWNEMSYLL</sequence>
<dbReference type="AlphaFoldDB" id="A0A850HMA9"/>
<reference evidence="5" key="2">
    <citation type="submission" date="2020-02" db="EMBL/GenBank/DDBJ databases">
        <authorList>
            <person name="Littmann E."/>
            <person name="Sorbara M."/>
        </authorList>
    </citation>
    <scope>NUCLEOTIDE SEQUENCE</scope>
    <source>
        <strain evidence="5">MSK.17.11</strain>
        <strain evidence="4">MSK.17.38</strain>
    </source>
</reference>
<dbReference type="InterPro" id="IPR000182">
    <property type="entry name" value="GNAT_dom"/>
</dbReference>
<evidence type="ECO:0000313" key="6">
    <source>
        <dbReference type="Proteomes" id="UP000528555"/>
    </source>
</evidence>
<gene>
    <name evidence="5" type="ORF">G5A66_09545</name>
    <name evidence="4" type="ORF">G5A75_09570</name>
</gene>
<evidence type="ECO:0000313" key="7">
    <source>
        <dbReference type="Proteomes" id="UP000701680"/>
    </source>
</evidence>
<reference evidence="6 7" key="1">
    <citation type="journal article" date="2020" name="Cell Host Microbe">
        <title>Functional and Genomic Variation between Human-Derived Isolates of Lachnospiraceae Reveals Inter- and Intra-Species Diversity.</title>
        <authorList>
            <person name="Sorbara M.T."/>
            <person name="Littmann E.R."/>
            <person name="Fontana E."/>
            <person name="Moody T.U."/>
            <person name="Kohout C.E."/>
            <person name="Gjonbalaj M."/>
            <person name="Eaton V."/>
            <person name="Seok R."/>
            <person name="Leiner I.M."/>
            <person name="Pamer E.G."/>
        </authorList>
    </citation>
    <scope>NUCLEOTIDE SEQUENCE [LARGE SCALE GENOMIC DNA]</scope>
    <source>
        <strain evidence="5 6">MSK.17.11</strain>
        <strain evidence="4 7">MSK.17.38</strain>
    </source>
</reference>
<accession>A0A850HMA9</accession>
<evidence type="ECO:0000259" key="3">
    <source>
        <dbReference type="PROSITE" id="PS51186"/>
    </source>
</evidence>
<dbReference type="InterPro" id="IPR051635">
    <property type="entry name" value="SNAT-like"/>
</dbReference>
<dbReference type="Proteomes" id="UP000528555">
    <property type="component" value="Unassembled WGS sequence"/>
</dbReference>
<evidence type="ECO:0000256" key="2">
    <source>
        <dbReference type="ARBA" id="ARBA00023315"/>
    </source>
</evidence>
<dbReference type="EMBL" id="JAAIUO010000006">
    <property type="protein sequence ID" value="NSK15109.1"/>
    <property type="molecule type" value="Genomic_DNA"/>
</dbReference>
<feature type="domain" description="N-acetyltransferase" evidence="3">
    <location>
        <begin position="5"/>
        <end position="166"/>
    </location>
</feature>
<keyword evidence="2" id="KW-0012">Acyltransferase</keyword>
<dbReference type="PANTHER" id="PTHR10908:SF0">
    <property type="entry name" value="SEROTONIN N-ACETYLTRANSFERASE"/>
    <property type="match status" value="1"/>
</dbReference>
<proteinExistence type="predicted"/>
<dbReference type="InterPro" id="IPR016181">
    <property type="entry name" value="Acyl_CoA_acyltransferase"/>
</dbReference>
<protein>
    <submittedName>
        <fullName evidence="5">GNAT family N-acetyltransferase</fullName>
    </submittedName>
</protein>
<evidence type="ECO:0000313" key="4">
    <source>
        <dbReference type="EMBL" id="NSK15109.1"/>
    </source>
</evidence>
<keyword evidence="1 5" id="KW-0808">Transferase</keyword>
<organism evidence="5 6">
    <name type="scientific">Dorea phocaeensis</name>
    <dbReference type="NCBI Taxonomy" id="2040291"/>
    <lineage>
        <taxon>Bacteria</taxon>
        <taxon>Bacillati</taxon>
        <taxon>Bacillota</taxon>
        <taxon>Clostridia</taxon>
        <taxon>Lachnospirales</taxon>
        <taxon>Lachnospiraceae</taxon>
        <taxon>Dorea</taxon>
    </lineage>
</organism>